<dbReference type="Pfam" id="PF02683">
    <property type="entry name" value="DsbD_TM"/>
    <property type="match status" value="1"/>
</dbReference>
<dbReference type="GO" id="GO:0017004">
    <property type="term" value="P:cytochrome complex assembly"/>
    <property type="evidence" value="ECO:0007669"/>
    <property type="project" value="UniProtKB-KW"/>
</dbReference>
<dbReference type="GO" id="GO:0016020">
    <property type="term" value="C:membrane"/>
    <property type="evidence" value="ECO:0007669"/>
    <property type="project" value="UniProtKB-SubCell"/>
</dbReference>
<feature type="transmembrane region" description="Helical" evidence="7">
    <location>
        <begin position="171"/>
        <end position="193"/>
    </location>
</feature>
<feature type="domain" description="Cytochrome C biogenesis protein transmembrane" evidence="8">
    <location>
        <begin position="10"/>
        <end position="205"/>
    </location>
</feature>
<dbReference type="InterPro" id="IPR051790">
    <property type="entry name" value="Cytochrome_c-biogenesis_DsbD"/>
</dbReference>
<feature type="transmembrane region" description="Helical" evidence="7">
    <location>
        <begin position="127"/>
        <end position="151"/>
    </location>
</feature>
<evidence type="ECO:0000256" key="2">
    <source>
        <dbReference type="ARBA" id="ARBA00006143"/>
    </source>
</evidence>
<keyword evidence="4" id="KW-0201">Cytochrome c-type biogenesis</keyword>
<feature type="transmembrane region" description="Helical" evidence="7">
    <location>
        <begin position="205"/>
        <end position="226"/>
    </location>
</feature>
<keyword evidence="5 7" id="KW-1133">Transmembrane helix</keyword>
<dbReference type="OrthoDB" id="9803065at2"/>
<keyword evidence="3 7" id="KW-0812">Transmembrane</keyword>
<comment type="caution">
    <text evidence="9">The sequence shown here is derived from an EMBL/GenBank/DDBJ whole genome shotgun (WGS) entry which is preliminary data.</text>
</comment>
<evidence type="ECO:0000256" key="4">
    <source>
        <dbReference type="ARBA" id="ARBA00022748"/>
    </source>
</evidence>
<feature type="transmembrane region" description="Helical" evidence="7">
    <location>
        <begin position="96"/>
        <end position="115"/>
    </location>
</feature>
<protein>
    <submittedName>
        <fullName evidence="9">Cytochrome c biogenesis protein CcdA</fullName>
    </submittedName>
</protein>
<reference evidence="10" key="1">
    <citation type="submission" date="2019-06" db="EMBL/GenBank/DDBJ databases">
        <title>The complete genome of Emcibacter congregatus ZYLT.</title>
        <authorList>
            <person name="Zhao Z."/>
        </authorList>
    </citation>
    <scope>NUCLEOTIDE SEQUENCE [LARGE SCALE GENOMIC DNA]</scope>
    <source>
        <strain evidence="10">MCCC 1A06723</strain>
    </source>
</reference>
<proteinExistence type="inferred from homology"/>
<dbReference type="EMBL" id="VFIY01000015">
    <property type="protein sequence ID" value="TPD59235.1"/>
    <property type="molecule type" value="Genomic_DNA"/>
</dbReference>
<dbReference type="InterPro" id="IPR003834">
    <property type="entry name" value="Cyt_c_assmbl_TM_dom"/>
</dbReference>
<evidence type="ECO:0000259" key="8">
    <source>
        <dbReference type="Pfam" id="PF02683"/>
    </source>
</evidence>
<evidence type="ECO:0000313" key="10">
    <source>
        <dbReference type="Proteomes" id="UP000319148"/>
    </source>
</evidence>
<keyword evidence="10" id="KW-1185">Reference proteome</keyword>
<gene>
    <name evidence="9" type="ORF">FIV46_13480</name>
</gene>
<dbReference type="PANTHER" id="PTHR31272:SF4">
    <property type="entry name" value="CYTOCHROME C-TYPE BIOGENESIS PROTEIN HI_1454-RELATED"/>
    <property type="match status" value="1"/>
</dbReference>
<evidence type="ECO:0000256" key="5">
    <source>
        <dbReference type="ARBA" id="ARBA00022989"/>
    </source>
</evidence>
<feature type="transmembrane region" description="Helical" evidence="7">
    <location>
        <begin position="54"/>
        <end position="76"/>
    </location>
</feature>
<evidence type="ECO:0000256" key="7">
    <source>
        <dbReference type="SAM" id="Phobius"/>
    </source>
</evidence>
<feature type="transmembrane region" description="Helical" evidence="7">
    <location>
        <begin position="6"/>
        <end position="34"/>
    </location>
</feature>
<accession>A0A501PGB5</accession>
<comment type="similarity">
    <text evidence="2">Belongs to the DsbD family.</text>
</comment>
<dbReference type="Proteomes" id="UP000319148">
    <property type="component" value="Unassembled WGS sequence"/>
</dbReference>
<comment type="subcellular location">
    <subcellularLocation>
        <location evidence="1">Membrane</location>
        <topology evidence="1">Multi-pass membrane protein</topology>
    </subcellularLocation>
</comment>
<evidence type="ECO:0000313" key="9">
    <source>
        <dbReference type="EMBL" id="TPD59235.1"/>
    </source>
</evidence>
<sequence length="244" mass="26252">MESLEVSYFAALLGGIFSFLSPCVLPLVPAYVSYVTGSSLNDLREGDRVPLGDVLFGALAFVFGFSTVFVLLGAGASSLQPILLQHLDIFSRISGALIIILGLHFTGIIRIGFLYREARFHTRETPAGILGAFVMGLAFAFGWTPCIGPILGTILTLAASQQTFGTGVALLIVYSLGLGIPFILAALFVNRFLQFSGRFRKHFRLLEILIGGLLLLTGIAIFFGLLQTFGNTLIEWFPGLAEIG</sequence>
<organism evidence="9 10">
    <name type="scientific">Emcibacter nanhaiensis</name>
    <dbReference type="NCBI Taxonomy" id="1505037"/>
    <lineage>
        <taxon>Bacteria</taxon>
        <taxon>Pseudomonadati</taxon>
        <taxon>Pseudomonadota</taxon>
        <taxon>Alphaproteobacteria</taxon>
        <taxon>Emcibacterales</taxon>
        <taxon>Emcibacteraceae</taxon>
        <taxon>Emcibacter</taxon>
    </lineage>
</organism>
<evidence type="ECO:0000256" key="3">
    <source>
        <dbReference type="ARBA" id="ARBA00022692"/>
    </source>
</evidence>
<keyword evidence="6 7" id="KW-0472">Membrane</keyword>
<dbReference type="RefSeq" id="WP_139941454.1">
    <property type="nucleotide sequence ID" value="NZ_JBHSYP010000002.1"/>
</dbReference>
<evidence type="ECO:0000256" key="6">
    <source>
        <dbReference type="ARBA" id="ARBA00023136"/>
    </source>
</evidence>
<name>A0A501PGB5_9PROT</name>
<dbReference type="PANTHER" id="PTHR31272">
    <property type="entry name" value="CYTOCHROME C-TYPE BIOGENESIS PROTEIN HI_1454-RELATED"/>
    <property type="match status" value="1"/>
</dbReference>
<dbReference type="AlphaFoldDB" id="A0A501PGB5"/>
<evidence type="ECO:0000256" key="1">
    <source>
        <dbReference type="ARBA" id="ARBA00004141"/>
    </source>
</evidence>